<dbReference type="AlphaFoldDB" id="A0A1J5SE13"/>
<keyword evidence="3" id="KW-1003">Cell membrane</keyword>
<evidence type="ECO:0000256" key="13">
    <source>
        <dbReference type="SAM" id="Phobius"/>
    </source>
</evidence>
<keyword evidence="4" id="KW-0444">Lipid biosynthesis</keyword>
<organism evidence="14">
    <name type="scientific">mine drainage metagenome</name>
    <dbReference type="NCBI Taxonomy" id="410659"/>
    <lineage>
        <taxon>unclassified sequences</taxon>
        <taxon>metagenomes</taxon>
        <taxon>ecological metagenomes</taxon>
    </lineage>
</organism>
<feature type="transmembrane region" description="Helical" evidence="13">
    <location>
        <begin position="6"/>
        <end position="34"/>
    </location>
</feature>
<protein>
    <submittedName>
        <fullName evidence="14">Phosphatidate cytidylyltransferase</fullName>
        <ecNumber evidence="14">2.7.7.41</ecNumber>
    </submittedName>
</protein>
<dbReference type="PROSITE" id="PS01315">
    <property type="entry name" value="CDS"/>
    <property type="match status" value="1"/>
</dbReference>
<comment type="similarity">
    <text evidence="2">Belongs to the CDS family.</text>
</comment>
<dbReference type="GO" id="GO:0004605">
    <property type="term" value="F:phosphatidate cytidylyltransferase activity"/>
    <property type="evidence" value="ECO:0007669"/>
    <property type="project" value="UniProtKB-EC"/>
</dbReference>
<evidence type="ECO:0000256" key="1">
    <source>
        <dbReference type="ARBA" id="ARBA00004651"/>
    </source>
</evidence>
<feature type="transmembrane region" description="Helical" evidence="13">
    <location>
        <begin position="179"/>
        <end position="198"/>
    </location>
</feature>
<evidence type="ECO:0000256" key="11">
    <source>
        <dbReference type="ARBA" id="ARBA00023209"/>
    </source>
</evidence>
<feature type="transmembrane region" description="Helical" evidence="13">
    <location>
        <begin position="139"/>
        <end position="158"/>
    </location>
</feature>
<reference evidence="14" key="1">
    <citation type="submission" date="2016-10" db="EMBL/GenBank/DDBJ databases">
        <title>Sequence of Gallionella enrichment culture.</title>
        <authorList>
            <person name="Poehlein A."/>
            <person name="Muehling M."/>
            <person name="Daniel R."/>
        </authorList>
    </citation>
    <scope>NUCLEOTIDE SEQUENCE</scope>
</reference>
<gene>
    <name evidence="14" type="primary">cdsA_7</name>
    <name evidence="14" type="ORF">GALL_179380</name>
</gene>
<evidence type="ECO:0000256" key="5">
    <source>
        <dbReference type="ARBA" id="ARBA00022679"/>
    </source>
</evidence>
<comment type="subcellular location">
    <subcellularLocation>
        <location evidence="1">Cell membrane</location>
        <topology evidence="1">Multi-pass membrane protein</topology>
    </subcellularLocation>
</comment>
<accession>A0A1J5SE13</accession>
<dbReference type="GO" id="GO:0005886">
    <property type="term" value="C:plasma membrane"/>
    <property type="evidence" value="ECO:0007669"/>
    <property type="project" value="UniProtKB-SubCell"/>
</dbReference>
<keyword evidence="11" id="KW-0594">Phospholipid biosynthesis</keyword>
<dbReference type="PANTHER" id="PTHR46382">
    <property type="entry name" value="PHOSPHATIDATE CYTIDYLYLTRANSFERASE"/>
    <property type="match status" value="1"/>
</dbReference>
<keyword evidence="6 13" id="KW-0812">Transmembrane</keyword>
<keyword evidence="10 13" id="KW-0472">Membrane</keyword>
<keyword evidence="5 14" id="KW-0808">Transferase</keyword>
<evidence type="ECO:0000256" key="8">
    <source>
        <dbReference type="ARBA" id="ARBA00022989"/>
    </source>
</evidence>
<evidence type="ECO:0000256" key="2">
    <source>
        <dbReference type="ARBA" id="ARBA00010185"/>
    </source>
</evidence>
<evidence type="ECO:0000256" key="4">
    <source>
        <dbReference type="ARBA" id="ARBA00022516"/>
    </source>
</evidence>
<evidence type="ECO:0000256" key="10">
    <source>
        <dbReference type="ARBA" id="ARBA00023136"/>
    </source>
</evidence>
<feature type="transmembrane region" description="Helical" evidence="13">
    <location>
        <begin position="55"/>
        <end position="73"/>
    </location>
</feature>
<dbReference type="PANTHER" id="PTHR46382:SF1">
    <property type="entry name" value="PHOSPHATIDATE CYTIDYLYLTRANSFERASE"/>
    <property type="match status" value="1"/>
</dbReference>
<proteinExistence type="inferred from homology"/>
<keyword evidence="12" id="KW-1208">Phospholipid metabolism</keyword>
<evidence type="ECO:0000256" key="6">
    <source>
        <dbReference type="ARBA" id="ARBA00022692"/>
    </source>
</evidence>
<sequence length="274" mass="30058">MLKQRVITAIILFVLFLAALFGLPAAGWQALILVVMWQGAVEWARLSGLNGRPAMAYWLTTLALMAGILWFDSSVAPERQNLLHLAWYAMAVLLWVLVVPAWLMLGWRPQSRWLMGLVGWIVLLPTGLAMIDLRAFSPWILLFAMTVVMMADISAYFTGKRFGKNKLAPSISPGKTWEGVLGAMVGVTLYVIVVAWASGLYKHYALFPGIVVAGWWWVALAVIGDLFESAVKRQAGVKDSGALLPGHGGLLDRIDALTSTLPFAGLALILQRLE</sequence>
<dbReference type="EC" id="2.7.7.41" evidence="14"/>
<feature type="transmembrane region" description="Helical" evidence="13">
    <location>
        <begin position="204"/>
        <end position="223"/>
    </location>
</feature>
<evidence type="ECO:0000256" key="7">
    <source>
        <dbReference type="ARBA" id="ARBA00022695"/>
    </source>
</evidence>
<dbReference type="Pfam" id="PF01148">
    <property type="entry name" value="CTP_transf_1"/>
    <property type="match status" value="1"/>
</dbReference>
<feature type="transmembrane region" description="Helical" evidence="13">
    <location>
        <begin position="85"/>
        <end position="106"/>
    </location>
</feature>
<evidence type="ECO:0000313" key="14">
    <source>
        <dbReference type="EMBL" id="OIQ99923.1"/>
    </source>
</evidence>
<comment type="caution">
    <text evidence="14">The sequence shown here is derived from an EMBL/GenBank/DDBJ whole genome shotgun (WGS) entry which is preliminary data.</text>
</comment>
<keyword evidence="8 13" id="KW-1133">Transmembrane helix</keyword>
<evidence type="ECO:0000256" key="12">
    <source>
        <dbReference type="ARBA" id="ARBA00023264"/>
    </source>
</evidence>
<keyword evidence="7 14" id="KW-0548">Nucleotidyltransferase</keyword>
<keyword evidence="9" id="KW-0443">Lipid metabolism</keyword>
<dbReference type="GO" id="GO:0016024">
    <property type="term" value="P:CDP-diacylglycerol biosynthetic process"/>
    <property type="evidence" value="ECO:0007669"/>
    <property type="project" value="TreeGrafter"/>
</dbReference>
<evidence type="ECO:0000256" key="3">
    <source>
        <dbReference type="ARBA" id="ARBA00022475"/>
    </source>
</evidence>
<evidence type="ECO:0000256" key="9">
    <source>
        <dbReference type="ARBA" id="ARBA00023098"/>
    </source>
</evidence>
<name>A0A1J5SE13_9ZZZZ</name>
<dbReference type="InterPro" id="IPR000374">
    <property type="entry name" value="PC_trans"/>
</dbReference>
<dbReference type="EMBL" id="MLJW01000100">
    <property type="protein sequence ID" value="OIQ99923.1"/>
    <property type="molecule type" value="Genomic_DNA"/>
</dbReference>
<feature type="transmembrane region" description="Helical" evidence="13">
    <location>
        <begin position="113"/>
        <end position="133"/>
    </location>
</feature>